<gene>
    <name evidence="7" type="primary">nfo</name>
    <name evidence="9" type="ORF">FJY75_00670</name>
</gene>
<dbReference type="SUPFAM" id="SSF51658">
    <property type="entry name" value="Xylose isomerase-like"/>
    <property type="match status" value="1"/>
</dbReference>
<dbReference type="EC" id="3.1.21.2" evidence="7"/>
<evidence type="ECO:0000256" key="5">
    <source>
        <dbReference type="ARBA" id="ARBA00022833"/>
    </source>
</evidence>
<comment type="function">
    <text evidence="7">Endonuclease IV plays a role in DNA repair. It cleaves phosphodiester bonds at apurinic or apyrimidinic (AP) sites, generating a 3'-hydroxyl group and a 5'-terminal sugar phosphate.</text>
</comment>
<feature type="binding site" evidence="7">
    <location>
        <position position="227"/>
    </location>
    <ligand>
        <name>Zn(2+)</name>
        <dbReference type="ChEBI" id="CHEBI:29105"/>
        <label>2</label>
    </ligand>
</feature>
<dbReference type="CDD" id="cd00019">
    <property type="entry name" value="AP2Ec"/>
    <property type="match status" value="1"/>
</dbReference>
<proteinExistence type="inferred from homology"/>
<evidence type="ECO:0000256" key="2">
    <source>
        <dbReference type="ARBA" id="ARBA00022723"/>
    </source>
</evidence>
<dbReference type="GO" id="GO:0003677">
    <property type="term" value="F:DNA binding"/>
    <property type="evidence" value="ECO:0007669"/>
    <property type="project" value="InterPro"/>
</dbReference>
<dbReference type="Proteomes" id="UP000748308">
    <property type="component" value="Unassembled WGS sequence"/>
</dbReference>
<dbReference type="NCBIfam" id="TIGR00587">
    <property type="entry name" value="nfo"/>
    <property type="match status" value="1"/>
</dbReference>
<protein>
    <recommendedName>
        <fullName evidence="7">Probable endonuclease 4</fullName>
        <ecNumber evidence="7">3.1.21.2</ecNumber>
    </recommendedName>
    <alternativeName>
        <fullName evidence="7">Endodeoxyribonuclease IV</fullName>
    </alternativeName>
    <alternativeName>
        <fullName evidence="7">Endonuclease IV</fullName>
    </alternativeName>
</protein>
<dbReference type="PANTHER" id="PTHR21445:SF0">
    <property type="entry name" value="APURINIC-APYRIMIDINIC ENDONUCLEASE"/>
    <property type="match status" value="1"/>
</dbReference>
<dbReference type="EMBL" id="VGIY01000007">
    <property type="protein sequence ID" value="MBM3316341.1"/>
    <property type="molecule type" value="Genomic_DNA"/>
</dbReference>
<keyword evidence="3 7" id="KW-0227">DNA damage</keyword>
<evidence type="ECO:0000256" key="7">
    <source>
        <dbReference type="HAMAP-Rule" id="MF_00152"/>
    </source>
</evidence>
<dbReference type="GO" id="GO:0008833">
    <property type="term" value="F:deoxyribonuclease IV (phage-T4-induced) activity"/>
    <property type="evidence" value="ECO:0007669"/>
    <property type="project" value="UniProtKB-UniRule"/>
</dbReference>
<feature type="binding site" evidence="7">
    <location>
        <position position="119"/>
    </location>
    <ligand>
        <name>Zn(2+)</name>
        <dbReference type="ChEBI" id="CHEBI:29105"/>
        <label>1</label>
    </ligand>
</feature>
<dbReference type="PROSITE" id="PS51432">
    <property type="entry name" value="AP_NUCLEASE_F2_4"/>
    <property type="match status" value="1"/>
</dbReference>
<dbReference type="GO" id="GO:0006284">
    <property type="term" value="P:base-excision repair"/>
    <property type="evidence" value="ECO:0007669"/>
    <property type="project" value="TreeGrafter"/>
</dbReference>
<keyword evidence="6 7" id="KW-0234">DNA repair</keyword>
<feature type="binding site" evidence="7">
    <location>
        <position position="242"/>
    </location>
    <ligand>
        <name>Zn(2+)</name>
        <dbReference type="ChEBI" id="CHEBI:29105"/>
        <label>3</label>
    </ligand>
</feature>
<sequence length="309" mass="33194">MVVTGGASARAGDLLLGAHLSTAGGVSTALERARELRCTAVQILTHNRAQWRIAHPPDEQVARFRDLQARHGPFRLAAHASYLVNPASADRALRERSVRTLIAEARHCGALGIPRLVLHPGSHLGAGEGAGLRRVVAALDRVHAATAGMAVQTLLETTAGQGTGLGHRFEQLAEILAGLAQPDRAGVCFDTAHAFAAGYDFRRPELYAAMWTAFDRSIGLGRLALFHLNDSRTPAGSRVDRHTHIGRGAIGGAPFGWILADARFRLVPKVIETPKDGDMDRRNLTLLRRLARRTPAHEGLPRAPRRGGA</sequence>
<evidence type="ECO:0000259" key="8">
    <source>
        <dbReference type="Pfam" id="PF01261"/>
    </source>
</evidence>
<dbReference type="PROSITE" id="PS00731">
    <property type="entry name" value="AP_NUCLEASE_F2_3"/>
    <property type="match status" value="1"/>
</dbReference>
<dbReference type="PANTHER" id="PTHR21445">
    <property type="entry name" value="ENDONUCLEASE IV ENDODEOXYRIBONUCLEASE IV"/>
    <property type="match status" value="1"/>
</dbReference>
<dbReference type="InterPro" id="IPR018246">
    <property type="entry name" value="AP_endonuc_F2_Zn_BS"/>
</dbReference>
<reference evidence="9" key="1">
    <citation type="submission" date="2019-03" db="EMBL/GenBank/DDBJ databases">
        <title>Lake Tanganyika Metagenome-Assembled Genomes (MAGs).</title>
        <authorList>
            <person name="Tran P."/>
        </authorList>
    </citation>
    <scope>NUCLEOTIDE SEQUENCE</scope>
    <source>
        <strain evidence="9">M_DeepCast_400m_m2_100</strain>
    </source>
</reference>
<keyword evidence="7" id="KW-0540">Nuclease</keyword>
<evidence type="ECO:0000313" key="9">
    <source>
        <dbReference type="EMBL" id="MBM3316341.1"/>
    </source>
</evidence>
<keyword evidence="4 7" id="KW-0378">Hydrolase</keyword>
<dbReference type="GO" id="GO:0003906">
    <property type="term" value="F:DNA-(apurinic or apyrimidinic site) endonuclease activity"/>
    <property type="evidence" value="ECO:0007669"/>
    <property type="project" value="TreeGrafter"/>
</dbReference>
<dbReference type="SMART" id="SM00518">
    <property type="entry name" value="AP2Ec"/>
    <property type="match status" value="1"/>
</dbReference>
<feature type="binding site" evidence="7">
    <location>
        <position position="190"/>
    </location>
    <ligand>
        <name>Zn(2+)</name>
        <dbReference type="ChEBI" id="CHEBI:29105"/>
        <label>2</label>
    </ligand>
</feature>
<evidence type="ECO:0000256" key="6">
    <source>
        <dbReference type="ARBA" id="ARBA00023204"/>
    </source>
</evidence>
<comment type="caution">
    <text evidence="9">The sequence shown here is derived from an EMBL/GenBank/DDBJ whole genome shotgun (WGS) entry which is preliminary data.</text>
</comment>
<comment type="similarity">
    <text evidence="1 7">Belongs to the AP endonuclease 2 family.</text>
</comment>
<dbReference type="Gene3D" id="3.20.20.150">
    <property type="entry name" value="Divalent-metal-dependent TIM barrel enzymes"/>
    <property type="match status" value="1"/>
</dbReference>
<dbReference type="InterPro" id="IPR001719">
    <property type="entry name" value="AP_endonuc_2"/>
</dbReference>
<feature type="binding site" evidence="7">
    <location>
        <position position="156"/>
    </location>
    <ligand>
        <name>Zn(2+)</name>
        <dbReference type="ChEBI" id="CHEBI:29105"/>
        <label>2</label>
    </ligand>
</feature>
<feature type="domain" description="Xylose isomerase-like TIM barrel" evidence="8">
    <location>
        <begin position="30"/>
        <end position="281"/>
    </location>
</feature>
<dbReference type="InterPro" id="IPR013022">
    <property type="entry name" value="Xyl_isomerase-like_TIM-brl"/>
</dbReference>
<dbReference type="GO" id="GO:0008081">
    <property type="term" value="F:phosphoric diester hydrolase activity"/>
    <property type="evidence" value="ECO:0007669"/>
    <property type="project" value="TreeGrafter"/>
</dbReference>
<dbReference type="InterPro" id="IPR036237">
    <property type="entry name" value="Xyl_isomerase-like_sf"/>
</dbReference>
<evidence type="ECO:0000256" key="3">
    <source>
        <dbReference type="ARBA" id="ARBA00022763"/>
    </source>
</evidence>
<keyword evidence="5 7" id="KW-0862">Zinc</keyword>
<feature type="binding site" evidence="7">
    <location>
        <position position="193"/>
    </location>
    <ligand>
        <name>Zn(2+)</name>
        <dbReference type="ChEBI" id="CHEBI:29105"/>
        <label>3</label>
    </ligand>
</feature>
<dbReference type="AlphaFoldDB" id="A0A937X632"/>
<organism evidence="9 10">
    <name type="scientific">Eiseniibacteriota bacterium</name>
    <dbReference type="NCBI Taxonomy" id="2212470"/>
    <lineage>
        <taxon>Bacteria</taxon>
        <taxon>Candidatus Eiseniibacteriota</taxon>
    </lineage>
</organism>
<dbReference type="GO" id="GO:0008270">
    <property type="term" value="F:zinc ion binding"/>
    <property type="evidence" value="ECO:0007669"/>
    <property type="project" value="UniProtKB-UniRule"/>
</dbReference>
<keyword evidence="2 7" id="KW-0479">Metal-binding</keyword>
<feature type="binding site" evidence="7">
    <location>
        <position position="240"/>
    </location>
    <ligand>
        <name>Zn(2+)</name>
        <dbReference type="ChEBI" id="CHEBI:29105"/>
        <label>3</label>
    </ligand>
</feature>
<feature type="binding site" evidence="7">
    <location>
        <position position="156"/>
    </location>
    <ligand>
        <name>Zn(2+)</name>
        <dbReference type="ChEBI" id="CHEBI:29105"/>
        <label>1</label>
    </ligand>
</feature>
<keyword evidence="7" id="KW-0255">Endonuclease</keyword>
<evidence type="ECO:0000313" key="10">
    <source>
        <dbReference type="Proteomes" id="UP000748308"/>
    </source>
</evidence>
<evidence type="ECO:0000256" key="1">
    <source>
        <dbReference type="ARBA" id="ARBA00005340"/>
    </source>
</evidence>
<name>A0A937X632_UNCEI</name>
<feature type="binding site" evidence="7">
    <location>
        <position position="272"/>
    </location>
    <ligand>
        <name>Zn(2+)</name>
        <dbReference type="ChEBI" id="CHEBI:29105"/>
        <label>2</label>
    </ligand>
</feature>
<dbReference type="Pfam" id="PF01261">
    <property type="entry name" value="AP_endonuc_2"/>
    <property type="match status" value="1"/>
</dbReference>
<comment type="cofactor">
    <cofactor evidence="7">
        <name>Zn(2+)</name>
        <dbReference type="ChEBI" id="CHEBI:29105"/>
    </cofactor>
    <text evidence="7">Binds 3 Zn(2+) ions.</text>
</comment>
<feature type="binding site" evidence="7">
    <location>
        <position position="79"/>
    </location>
    <ligand>
        <name>Zn(2+)</name>
        <dbReference type="ChEBI" id="CHEBI:29105"/>
        <label>1</label>
    </ligand>
</feature>
<evidence type="ECO:0000256" key="4">
    <source>
        <dbReference type="ARBA" id="ARBA00022801"/>
    </source>
</evidence>
<dbReference type="HAMAP" id="MF_00152">
    <property type="entry name" value="Nfo"/>
    <property type="match status" value="1"/>
</dbReference>
<accession>A0A937X632</accession>
<comment type="catalytic activity">
    <reaction evidence="7">
        <text>Endonucleolytic cleavage to 5'-phosphooligonucleotide end-products.</text>
        <dbReference type="EC" id="3.1.21.2"/>
    </reaction>
</comment>
<dbReference type="FunFam" id="3.20.20.150:FF:000001">
    <property type="entry name" value="Probable endonuclease 4"/>
    <property type="match status" value="1"/>
</dbReference>